<dbReference type="EC" id="2.7.13.3" evidence="2"/>
<keyword evidence="4" id="KW-0808">Transferase</keyword>
<sequence length="79" mass="8648">MPITHKTPSACDDVTLKADKDKIGSLISNLLSNAVEYSPRGELIEIGRKKEGDTVVVSVRDEGMGIKPQHLDKLFDRLG</sequence>
<reference evidence="8 9" key="1">
    <citation type="submission" date="2019-01" db="EMBL/GenBank/DDBJ databases">
        <title>Mucilaginibacter antarcticum sp. nov., isolated from antarctic soil.</title>
        <authorList>
            <person name="Yan Y.-Q."/>
            <person name="Du Z.-J."/>
        </authorList>
    </citation>
    <scope>NUCLEOTIDE SEQUENCE [LARGE SCALE GENOMIC DNA]</scope>
    <source>
        <strain evidence="8 9">F01003</strain>
    </source>
</reference>
<evidence type="ECO:0000256" key="1">
    <source>
        <dbReference type="ARBA" id="ARBA00000085"/>
    </source>
</evidence>
<dbReference type="InterPro" id="IPR050351">
    <property type="entry name" value="BphY/WalK/GraS-like"/>
</dbReference>
<dbReference type="Proteomes" id="UP000286701">
    <property type="component" value="Unassembled WGS sequence"/>
</dbReference>
<comment type="catalytic activity">
    <reaction evidence="1">
        <text>ATP + protein L-histidine = ADP + protein N-phospho-L-histidine.</text>
        <dbReference type="EC" id="2.7.13.3"/>
    </reaction>
</comment>
<dbReference type="RefSeq" id="WP_128535084.1">
    <property type="nucleotide sequence ID" value="NZ_SBIW01000007.1"/>
</dbReference>
<keyword evidence="3" id="KW-0597">Phosphoprotein</keyword>
<protein>
    <recommendedName>
        <fullName evidence="2">histidine kinase</fullName>
        <ecNumber evidence="2">2.7.13.3</ecNumber>
    </recommendedName>
</protein>
<dbReference type="SUPFAM" id="SSF55874">
    <property type="entry name" value="ATPase domain of HSP90 chaperone/DNA topoisomerase II/histidine kinase"/>
    <property type="match status" value="1"/>
</dbReference>
<evidence type="ECO:0000256" key="2">
    <source>
        <dbReference type="ARBA" id="ARBA00012438"/>
    </source>
</evidence>
<evidence type="ECO:0000256" key="3">
    <source>
        <dbReference type="ARBA" id="ARBA00022553"/>
    </source>
</evidence>
<dbReference type="GO" id="GO:0004721">
    <property type="term" value="F:phosphoprotein phosphatase activity"/>
    <property type="evidence" value="ECO:0007669"/>
    <property type="project" value="TreeGrafter"/>
</dbReference>
<proteinExistence type="predicted"/>
<dbReference type="InterPro" id="IPR003594">
    <property type="entry name" value="HATPase_dom"/>
</dbReference>
<feature type="domain" description="Histidine kinase" evidence="7">
    <location>
        <begin position="1"/>
        <end position="79"/>
    </location>
</feature>
<dbReference type="GO" id="GO:0005886">
    <property type="term" value="C:plasma membrane"/>
    <property type="evidence" value="ECO:0007669"/>
    <property type="project" value="TreeGrafter"/>
</dbReference>
<evidence type="ECO:0000259" key="7">
    <source>
        <dbReference type="PROSITE" id="PS50109"/>
    </source>
</evidence>
<dbReference type="AlphaFoldDB" id="A0A3S3VKP5"/>
<dbReference type="GO" id="GO:0000155">
    <property type="term" value="F:phosphorelay sensor kinase activity"/>
    <property type="evidence" value="ECO:0007669"/>
    <property type="project" value="TreeGrafter"/>
</dbReference>
<dbReference type="InterPro" id="IPR036890">
    <property type="entry name" value="HATPase_C_sf"/>
</dbReference>
<name>A0A3S3VKP5_9SPHI</name>
<dbReference type="InterPro" id="IPR005467">
    <property type="entry name" value="His_kinase_dom"/>
</dbReference>
<dbReference type="PROSITE" id="PS50109">
    <property type="entry name" value="HIS_KIN"/>
    <property type="match status" value="1"/>
</dbReference>
<evidence type="ECO:0000256" key="5">
    <source>
        <dbReference type="ARBA" id="ARBA00022777"/>
    </source>
</evidence>
<dbReference type="Pfam" id="PF02518">
    <property type="entry name" value="HATPase_c"/>
    <property type="match status" value="1"/>
</dbReference>
<keyword evidence="6" id="KW-0902">Two-component regulatory system</keyword>
<evidence type="ECO:0000256" key="4">
    <source>
        <dbReference type="ARBA" id="ARBA00022679"/>
    </source>
</evidence>
<gene>
    <name evidence="8" type="ORF">EPL05_16565</name>
</gene>
<dbReference type="OrthoDB" id="9813151at2"/>
<dbReference type="EMBL" id="SBIW01000007">
    <property type="protein sequence ID" value="RWY50353.1"/>
    <property type="molecule type" value="Genomic_DNA"/>
</dbReference>
<accession>A0A3S3VKP5</accession>
<dbReference type="PANTHER" id="PTHR45453:SF1">
    <property type="entry name" value="PHOSPHATE REGULON SENSOR PROTEIN PHOR"/>
    <property type="match status" value="1"/>
</dbReference>
<dbReference type="Gene3D" id="3.30.565.10">
    <property type="entry name" value="Histidine kinase-like ATPase, C-terminal domain"/>
    <property type="match status" value="1"/>
</dbReference>
<keyword evidence="5" id="KW-0418">Kinase</keyword>
<dbReference type="PANTHER" id="PTHR45453">
    <property type="entry name" value="PHOSPHATE REGULON SENSOR PROTEIN PHOR"/>
    <property type="match status" value="1"/>
</dbReference>
<comment type="caution">
    <text evidence="8">The sequence shown here is derived from an EMBL/GenBank/DDBJ whole genome shotgun (WGS) entry which is preliminary data.</text>
</comment>
<keyword evidence="9" id="KW-1185">Reference proteome</keyword>
<evidence type="ECO:0000256" key="6">
    <source>
        <dbReference type="ARBA" id="ARBA00023012"/>
    </source>
</evidence>
<dbReference type="GO" id="GO:0016036">
    <property type="term" value="P:cellular response to phosphate starvation"/>
    <property type="evidence" value="ECO:0007669"/>
    <property type="project" value="TreeGrafter"/>
</dbReference>
<organism evidence="8 9">
    <name type="scientific">Mucilaginibacter gilvus</name>
    <dbReference type="NCBI Taxonomy" id="2305909"/>
    <lineage>
        <taxon>Bacteria</taxon>
        <taxon>Pseudomonadati</taxon>
        <taxon>Bacteroidota</taxon>
        <taxon>Sphingobacteriia</taxon>
        <taxon>Sphingobacteriales</taxon>
        <taxon>Sphingobacteriaceae</taxon>
        <taxon>Mucilaginibacter</taxon>
    </lineage>
</organism>
<evidence type="ECO:0000313" key="9">
    <source>
        <dbReference type="Proteomes" id="UP000286701"/>
    </source>
</evidence>
<evidence type="ECO:0000313" key="8">
    <source>
        <dbReference type="EMBL" id="RWY50353.1"/>
    </source>
</evidence>